<comment type="cofactor">
    <cofactor evidence="1">
        <name>Mg(2+)</name>
        <dbReference type="ChEBI" id="CHEBI:18420"/>
    </cofactor>
</comment>
<dbReference type="GO" id="GO:0005829">
    <property type="term" value="C:cytosol"/>
    <property type="evidence" value="ECO:0007669"/>
    <property type="project" value="TreeGrafter"/>
</dbReference>
<evidence type="ECO:0000259" key="6">
    <source>
        <dbReference type="Pfam" id="PF01648"/>
    </source>
</evidence>
<evidence type="ECO:0000256" key="5">
    <source>
        <dbReference type="ARBA" id="ARBA00022842"/>
    </source>
</evidence>
<comment type="similarity">
    <text evidence="2">Belongs to the P-Pant transferase superfamily. Gsp/Sfp/HetI/AcpT family.</text>
</comment>
<evidence type="ECO:0000256" key="3">
    <source>
        <dbReference type="ARBA" id="ARBA00022679"/>
    </source>
</evidence>
<sequence>MFSIYCVSIKNFKEEDKLVYLLRYISKEKADKLMKFRKIDDRKRGLISEILARYFICDMLKVKNSEIILSTNKYGKPFVKNYSQIEYNISHSNEFIVCAIGNQPVGIDIEQISNIDLILSKKVFSVQEYEAFRKIGNSKKREYFYLLWTLKESFIKAKGFGLYMPLNSFNINIVNENNIYCLYEDNKYYFKEYKLDPCYKLSVCSNKKEFPKRIEIFDFEEFYNLVDCNLVQ</sequence>
<evidence type="ECO:0000313" key="8">
    <source>
        <dbReference type="EMBL" id="MBF7807876.1"/>
    </source>
</evidence>
<dbReference type="AlphaFoldDB" id="A0AAE2RPD7"/>
<name>A0AAE2RPD7_CLOBE</name>
<keyword evidence="4" id="KW-0479">Metal-binding</keyword>
<dbReference type="NCBIfam" id="TIGR00556">
    <property type="entry name" value="pantethn_trn"/>
    <property type="match status" value="1"/>
</dbReference>
<evidence type="ECO:0000313" key="9">
    <source>
        <dbReference type="Proteomes" id="UP000631418"/>
    </source>
</evidence>
<organism evidence="8 9">
    <name type="scientific">Clostridium beijerinckii</name>
    <name type="common">Clostridium MP</name>
    <dbReference type="NCBI Taxonomy" id="1520"/>
    <lineage>
        <taxon>Bacteria</taxon>
        <taxon>Bacillati</taxon>
        <taxon>Bacillota</taxon>
        <taxon>Clostridia</taxon>
        <taxon>Eubacteriales</taxon>
        <taxon>Clostridiaceae</taxon>
        <taxon>Clostridium</taxon>
    </lineage>
</organism>
<dbReference type="InterPro" id="IPR050559">
    <property type="entry name" value="P-Pant_transferase_sf"/>
</dbReference>
<dbReference type="Pfam" id="PF22624">
    <property type="entry name" value="AASDHPPT_N"/>
    <property type="match status" value="1"/>
</dbReference>
<reference evidence="8" key="1">
    <citation type="submission" date="2020-11" db="EMBL/GenBank/DDBJ databases">
        <authorList>
            <person name="Thieme N."/>
            <person name="Liebl W."/>
            <person name="Zverlov V."/>
        </authorList>
    </citation>
    <scope>NUCLEOTIDE SEQUENCE</scope>
    <source>
        <strain evidence="8">NT08</strain>
    </source>
</reference>
<feature type="domain" description="4'-phosphopantetheinyl transferase" evidence="6">
    <location>
        <begin position="104"/>
        <end position="188"/>
    </location>
</feature>
<protein>
    <submittedName>
        <fullName evidence="8">4'-phosphopantetheinyl transferase superfamily protein</fullName>
    </submittedName>
</protein>
<evidence type="ECO:0000256" key="1">
    <source>
        <dbReference type="ARBA" id="ARBA00001946"/>
    </source>
</evidence>
<dbReference type="PANTHER" id="PTHR12215:SF10">
    <property type="entry name" value="L-AMINOADIPATE-SEMIALDEHYDE DEHYDROGENASE-PHOSPHOPANTETHEINYL TRANSFERASE"/>
    <property type="match status" value="1"/>
</dbReference>
<dbReference type="InterPro" id="IPR004568">
    <property type="entry name" value="Ppantetheine-prot_Trfase_dom"/>
</dbReference>
<dbReference type="PANTHER" id="PTHR12215">
    <property type="entry name" value="PHOSPHOPANTETHEINE TRANSFERASE"/>
    <property type="match status" value="1"/>
</dbReference>
<comment type="caution">
    <text evidence="8">The sequence shown here is derived from an EMBL/GenBank/DDBJ whole genome shotgun (WGS) entry which is preliminary data.</text>
</comment>
<proteinExistence type="inferred from homology"/>
<dbReference type="RefSeq" id="WP_011967608.1">
    <property type="nucleotide sequence ID" value="NZ_CP053893.1"/>
</dbReference>
<dbReference type="GO" id="GO:0000287">
    <property type="term" value="F:magnesium ion binding"/>
    <property type="evidence" value="ECO:0007669"/>
    <property type="project" value="InterPro"/>
</dbReference>
<evidence type="ECO:0000259" key="7">
    <source>
        <dbReference type="Pfam" id="PF22624"/>
    </source>
</evidence>
<dbReference type="Gene3D" id="3.90.470.20">
    <property type="entry name" value="4'-phosphopantetheinyl transferase domain"/>
    <property type="match status" value="2"/>
</dbReference>
<dbReference type="Pfam" id="PF01648">
    <property type="entry name" value="ACPS"/>
    <property type="match status" value="1"/>
</dbReference>
<keyword evidence="5" id="KW-0460">Magnesium</keyword>
<gene>
    <name evidence="8" type="ORF">IS491_04040</name>
</gene>
<keyword evidence="3 8" id="KW-0808">Transferase</keyword>
<feature type="domain" description="4'-phosphopantetheinyl transferase N-terminal" evidence="7">
    <location>
        <begin position="16"/>
        <end position="99"/>
    </location>
</feature>
<dbReference type="OMA" id="FYDLWTL"/>
<dbReference type="Proteomes" id="UP000631418">
    <property type="component" value="Unassembled WGS sequence"/>
</dbReference>
<dbReference type="GO" id="GO:0006633">
    <property type="term" value="P:fatty acid biosynthetic process"/>
    <property type="evidence" value="ECO:0007669"/>
    <property type="project" value="InterPro"/>
</dbReference>
<dbReference type="InterPro" id="IPR008278">
    <property type="entry name" value="4-PPantetheinyl_Trfase_dom"/>
</dbReference>
<accession>A0AAE2RPD7</accession>
<dbReference type="SUPFAM" id="SSF56214">
    <property type="entry name" value="4'-phosphopantetheinyl transferase"/>
    <property type="match status" value="2"/>
</dbReference>
<dbReference type="InterPro" id="IPR037143">
    <property type="entry name" value="4-PPantetheinyl_Trfase_dom_sf"/>
</dbReference>
<dbReference type="InterPro" id="IPR055066">
    <property type="entry name" value="AASDHPPT_N"/>
</dbReference>
<dbReference type="EMBL" id="JADOEF010000001">
    <property type="protein sequence ID" value="MBF7807876.1"/>
    <property type="molecule type" value="Genomic_DNA"/>
</dbReference>
<evidence type="ECO:0000256" key="2">
    <source>
        <dbReference type="ARBA" id="ARBA00010990"/>
    </source>
</evidence>
<evidence type="ECO:0000256" key="4">
    <source>
        <dbReference type="ARBA" id="ARBA00022723"/>
    </source>
</evidence>
<dbReference type="GO" id="GO:0019878">
    <property type="term" value="P:lysine biosynthetic process via aminoadipic acid"/>
    <property type="evidence" value="ECO:0007669"/>
    <property type="project" value="TreeGrafter"/>
</dbReference>
<dbReference type="GO" id="GO:0008897">
    <property type="term" value="F:holo-[acyl-carrier-protein] synthase activity"/>
    <property type="evidence" value="ECO:0007669"/>
    <property type="project" value="InterPro"/>
</dbReference>